<sequence>MDADCLDRRSFMGQDEAVKSRSLIIQKGKPTYRFSIQVLSEELPSINKSPILSRKMV</sequence>
<accession>A0A9D4RAF9</accession>
<organism evidence="1 2">
    <name type="scientific">Dreissena polymorpha</name>
    <name type="common">Zebra mussel</name>
    <name type="synonym">Mytilus polymorpha</name>
    <dbReference type="NCBI Taxonomy" id="45954"/>
    <lineage>
        <taxon>Eukaryota</taxon>
        <taxon>Metazoa</taxon>
        <taxon>Spiralia</taxon>
        <taxon>Lophotrochozoa</taxon>
        <taxon>Mollusca</taxon>
        <taxon>Bivalvia</taxon>
        <taxon>Autobranchia</taxon>
        <taxon>Heteroconchia</taxon>
        <taxon>Euheterodonta</taxon>
        <taxon>Imparidentia</taxon>
        <taxon>Neoheterodontei</taxon>
        <taxon>Myida</taxon>
        <taxon>Dreissenoidea</taxon>
        <taxon>Dreissenidae</taxon>
        <taxon>Dreissena</taxon>
    </lineage>
</organism>
<dbReference type="AlphaFoldDB" id="A0A9D4RAF9"/>
<protein>
    <submittedName>
        <fullName evidence="1">Uncharacterized protein</fullName>
    </submittedName>
</protein>
<keyword evidence="2" id="KW-1185">Reference proteome</keyword>
<evidence type="ECO:0000313" key="1">
    <source>
        <dbReference type="EMBL" id="KAH3859170.1"/>
    </source>
</evidence>
<comment type="caution">
    <text evidence="1">The sequence shown here is derived from an EMBL/GenBank/DDBJ whole genome shotgun (WGS) entry which is preliminary data.</text>
</comment>
<dbReference type="EMBL" id="JAIWYP010000003">
    <property type="protein sequence ID" value="KAH3859170.1"/>
    <property type="molecule type" value="Genomic_DNA"/>
</dbReference>
<evidence type="ECO:0000313" key="2">
    <source>
        <dbReference type="Proteomes" id="UP000828390"/>
    </source>
</evidence>
<reference evidence="1" key="2">
    <citation type="submission" date="2020-11" db="EMBL/GenBank/DDBJ databases">
        <authorList>
            <person name="McCartney M.A."/>
            <person name="Auch B."/>
            <person name="Kono T."/>
            <person name="Mallez S."/>
            <person name="Becker A."/>
            <person name="Gohl D.M."/>
            <person name="Silverstein K.A.T."/>
            <person name="Koren S."/>
            <person name="Bechman K.B."/>
            <person name="Herman A."/>
            <person name="Abrahante J.E."/>
            <person name="Garbe J."/>
        </authorList>
    </citation>
    <scope>NUCLEOTIDE SEQUENCE</scope>
    <source>
        <strain evidence="1">Duluth1</strain>
        <tissue evidence="1">Whole animal</tissue>
    </source>
</reference>
<reference evidence="1" key="1">
    <citation type="journal article" date="2019" name="bioRxiv">
        <title>The Genome of the Zebra Mussel, Dreissena polymorpha: A Resource for Invasive Species Research.</title>
        <authorList>
            <person name="McCartney M.A."/>
            <person name="Auch B."/>
            <person name="Kono T."/>
            <person name="Mallez S."/>
            <person name="Zhang Y."/>
            <person name="Obille A."/>
            <person name="Becker A."/>
            <person name="Abrahante J.E."/>
            <person name="Garbe J."/>
            <person name="Badalamenti J.P."/>
            <person name="Herman A."/>
            <person name="Mangelson H."/>
            <person name="Liachko I."/>
            <person name="Sullivan S."/>
            <person name="Sone E.D."/>
            <person name="Koren S."/>
            <person name="Silverstein K.A.T."/>
            <person name="Beckman K.B."/>
            <person name="Gohl D.M."/>
        </authorList>
    </citation>
    <scope>NUCLEOTIDE SEQUENCE</scope>
    <source>
        <strain evidence="1">Duluth1</strain>
        <tissue evidence="1">Whole animal</tissue>
    </source>
</reference>
<proteinExistence type="predicted"/>
<dbReference type="Proteomes" id="UP000828390">
    <property type="component" value="Unassembled WGS sequence"/>
</dbReference>
<gene>
    <name evidence="1" type="ORF">DPMN_101886</name>
</gene>
<name>A0A9D4RAF9_DREPO</name>